<gene>
    <name evidence="1" type="ORF">PGT21_010864</name>
</gene>
<sequence>MHNSLPSADYNVNPKGRNIAELIEIFTSFHIFDKHGKFHTDLALLFQLIENQKEYCPHQFERFQENQNGFEEKFNLMSSSFQLIQELENIQIQLKKQFKLFQGKLTSSPEENVEISKKNIKDLHILAKYFRILLSENLDKLRPINPEDPLYRYSNCDIIRARIDNLKSRIIDLTKYYESHASQSSFMSFISGWIPSKGS</sequence>
<dbReference type="EMBL" id="VSWC01000105">
    <property type="protein sequence ID" value="KAA1086755.1"/>
    <property type="molecule type" value="Genomic_DNA"/>
</dbReference>
<accession>A0A5B0NBR2</accession>
<dbReference type="AlphaFoldDB" id="A0A5B0NBR2"/>
<dbReference type="Proteomes" id="UP000324748">
    <property type="component" value="Unassembled WGS sequence"/>
</dbReference>
<evidence type="ECO:0000313" key="1">
    <source>
        <dbReference type="EMBL" id="KAA1086755.1"/>
    </source>
</evidence>
<proteinExistence type="predicted"/>
<reference evidence="1 2" key="1">
    <citation type="submission" date="2019-05" db="EMBL/GenBank/DDBJ databases">
        <title>Emergence of the Ug99 lineage of the wheat stem rust pathogen through somatic hybridization.</title>
        <authorList>
            <person name="Li F."/>
            <person name="Upadhyaya N.M."/>
            <person name="Sperschneider J."/>
            <person name="Matny O."/>
            <person name="Nguyen-Phuc H."/>
            <person name="Mago R."/>
            <person name="Raley C."/>
            <person name="Miller M.E."/>
            <person name="Silverstein K.A.T."/>
            <person name="Henningsen E."/>
            <person name="Hirsch C.D."/>
            <person name="Visser B."/>
            <person name="Pretorius Z.A."/>
            <person name="Steffenson B.J."/>
            <person name="Schwessinger B."/>
            <person name="Dodds P.N."/>
            <person name="Figueroa M."/>
        </authorList>
    </citation>
    <scope>NUCLEOTIDE SEQUENCE [LARGE SCALE GENOMIC DNA]</scope>
    <source>
        <strain evidence="1">21-0</strain>
    </source>
</reference>
<comment type="caution">
    <text evidence="1">The sequence shown here is derived from an EMBL/GenBank/DDBJ whole genome shotgun (WGS) entry which is preliminary data.</text>
</comment>
<keyword evidence="2" id="KW-1185">Reference proteome</keyword>
<organism evidence="1 2">
    <name type="scientific">Puccinia graminis f. sp. tritici</name>
    <dbReference type="NCBI Taxonomy" id="56615"/>
    <lineage>
        <taxon>Eukaryota</taxon>
        <taxon>Fungi</taxon>
        <taxon>Dikarya</taxon>
        <taxon>Basidiomycota</taxon>
        <taxon>Pucciniomycotina</taxon>
        <taxon>Pucciniomycetes</taxon>
        <taxon>Pucciniales</taxon>
        <taxon>Pucciniaceae</taxon>
        <taxon>Puccinia</taxon>
    </lineage>
</organism>
<protein>
    <submittedName>
        <fullName evidence="1">Uncharacterized protein</fullName>
    </submittedName>
</protein>
<name>A0A5B0NBR2_PUCGR</name>
<evidence type="ECO:0000313" key="2">
    <source>
        <dbReference type="Proteomes" id="UP000324748"/>
    </source>
</evidence>